<dbReference type="Gene3D" id="3.40.1190.10">
    <property type="entry name" value="Mur-like, catalytic domain"/>
    <property type="match status" value="1"/>
</dbReference>
<dbReference type="GO" id="GO:0008360">
    <property type="term" value="P:regulation of cell shape"/>
    <property type="evidence" value="ECO:0007669"/>
    <property type="project" value="UniProtKB-KW"/>
</dbReference>
<dbReference type="InterPro" id="IPR004101">
    <property type="entry name" value="Mur_ligase_C"/>
</dbReference>
<keyword evidence="8 14" id="KW-0067">ATP-binding</keyword>
<dbReference type="NCBIfam" id="TIGR01082">
    <property type="entry name" value="murC"/>
    <property type="match status" value="1"/>
</dbReference>
<dbReference type="Proteomes" id="UP000223709">
    <property type="component" value="Chromosome"/>
</dbReference>
<evidence type="ECO:0000256" key="5">
    <source>
        <dbReference type="ARBA" id="ARBA00022598"/>
    </source>
</evidence>
<dbReference type="Gene3D" id="3.40.50.720">
    <property type="entry name" value="NAD(P)-binding Rossmann-like Domain"/>
    <property type="match status" value="1"/>
</dbReference>
<dbReference type="GO" id="GO:0005524">
    <property type="term" value="F:ATP binding"/>
    <property type="evidence" value="ECO:0007669"/>
    <property type="project" value="UniProtKB-UniRule"/>
</dbReference>
<dbReference type="EMBL" id="CP023819">
    <property type="protein sequence ID" value="ATL90907.1"/>
    <property type="molecule type" value="Genomic_DNA"/>
</dbReference>
<dbReference type="EC" id="6.3.2.8" evidence="3 14"/>
<keyword evidence="6 14" id="KW-0132">Cell division</keyword>
<dbReference type="Pfam" id="PF02875">
    <property type="entry name" value="Mur_ligase_C"/>
    <property type="match status" value="1"/>
</dbReference>
<dbReference type="AlphaFoldDB" id="A0A291TCK6"/>
<dbReference type="Pfam" id="PF01225">
    <property type="entry name" value="Mur_ligase"/>
    <property type="match status" value="1"/>
</dbReference>
<protein>
    <recommendedName>
        <fullName evidence="3 14">UDP-N-acetylmuramate--L-alanine ligase</fullName>
        <ecNumber evidence="3 14">6.3.2.8</ecNumber>
    </recommendedName>
    <alternativeName>
        <fullName evidence="14">UDP-N-acetylmuramoyl-L-alanine synthetase</fullName>
    </alternativeName>
</protein>
<evidence type="ECO:0000313" key="19">
    <source>
        <dbReference type="Proteomes" id="UP000223709"/>
    </source>
</evidence>
<dbReference type="PANTHER" id="PTHR43445:SF3">
    <property type="entry name" value="UDP-N-ACETYLMURAMATE--L-ALANINE LIGASE"/>
    <property type="match status" value="1"/>
</dbReference>
<accession>A0A291TCK6</accession>
<evidence type="ECO:0000256" key="3">
    <source>
        <dbReference type="ARBA" id="ARBA00012211"/>
    </source>
</evidence>
<evidence type="ECO:0000256" key="7">
    <source>
        <dbReference type="ARBA" id="ARBA00022741"/>
    </source>
</evidence>
<evidence type="ECO:0000256" key="11">
    <source>
        <dbReference type="ARBA" id="ARBA00023306"/>
    </source>
</evidence>
<keyword evidence="9 14" id="KW-0133">Cell shape</keyword>
<comment type="pathway">
    <text evidence="2 14">Cell wall biogenesis; peptidoglycan biosynthesis.</text>
</comment>
<comment type="subcellular location">
    <subcellularLocation>
        <location evidence="1 14">Cytoplasm</location>
    </subcellularLocation>
</comment>
<keyword evidence="7 14" id="KW-0547">Nucleotide-binding</keyword>
<evidence type="ECO:0000259" key="15">
    <source>
        <dbReference type="Pfam" id="PF01225"/>
    </source>
</evidence>
<evidence type="ECO:0000256" key="1">
    <source>
        <dbReference type="ARBA" id="ARBA00004496"/>
    </source>
</evidence>
<dbReference type="GO" id="GO:0005737">
    <property type="term" value="C:cytoplasm"/>
    <property type="evidence" value="ECO:0007669"/>
    <property type="project" value="UniProtKB-SubCell"/>
</dbReference>
<organism evidence="18 19">
    <name type="scientific">Faecalibacterium prausnitzii</name>
    <dbReference type="NCBI Taxonomy" id="853"/>
    <lineage>
        <taxon>Bacteria</taxon>
        <taxon>Bacillati</taxon>
        <taxon>Bacillota</taxon>
        <taxon>Clostridia</taxon>
        <taxon>Eubacteriales</taxon>
        <taxon>Oscillospiraceae</taxon>
        <taxon>Faecalibacterium</taxon>
    </lineage>
</organism>
<dbReference type="InterPro" id="IPR050061">
    <property type="entry name" value="MurCDEF_pg_biosynth"/>
</dbReference>
<sequence>MDSVCLAAVCLLEVCLLMFVTDYTMHLLDNVKKIHFIGCGGSGMYPLIQILSAKGYDISGSDVLDGSIIRSEREMGVKVSLGHAADNVIGADLVVYSAAIAKDNVELNAAASYGIPTVERSVLLGYVSRLYKDSICVSGTHGKTTTTSMITTALELAGRDPSAVIGGKLPLIGGYGKAGKGDDIVIEACEFSETFLKLTPYMSVVLNIDNDHLDYYGSMGELKFAFKRFALMTHFMIFANADDKNTMDVMYTLDRRVRTFAIDNAADYRAVNVQEYKPGFFEFDLKEWDTKEMGHIRLAVPGRHNIYNALAMCAVCRSVGLTVEECANAALNFKGAGRRFEVYGECNGAVVVDDYAHHPTEIRATLNTAKELGYNRVIAVHQPFTYSRTKMLFNDFVDVFKIPDITVITPIMGSREPNDPTITSAKLAAQIPNSVLVDSLEAAADWVKQNAREGDLVITLGCGDIYKASKMMVKKD</sequence>
<dbReference type="InterPro" id="IPR036615">
    <property type="entry name" value="Mur_ligase_C_dom_sf"/>
</dbReference>
<evidence type="ECO:0000256" key="13">
    <source>
        <dbReference type="ARBA" id="ARBA00047833"/>
    </source>
</evidence>
<dbReference type="Gene3D" id="3.90.190.20">
    <property type="entry name" value="Mur ligase, C-terminal domain"/>
    <property type="match status" value="1"/>
</dbReference>
<proteinExistence type="inferred from homology"/>
<keyword evidence="12 14" id="KW-0961">Cell wall biogenesis/degradation</keyword>
<dbReference type="SUPFAM" id="SSF53244">
    <property type="entry name" value="MurD-like peptide ligases, peptide-binding domain"/>
    <property type="match status" value="1"/>
</dbReference>
<evidence type="ECO:0000256" key="2">
    <source>
        <dbReference type="ARBA" id="ARBA00004752"/>
    </source>
</evidence>
<dbReference type="InterPro" id="IPR005758">
    <property type="entry name" value="UDP-N-AcMur_Ala_ligase_MurC"/>
</dbReference>
<dbReference type="Pfam" id="PF08245">
    <property type="entry name" value="Mur_ligase_M"/>
    <property type="match status" value="1"/>
</dbReference>
<keyword evidence="11 14" id="KW-0131">Cell cycle</keyword>
<dbReference type="InterPro" id="IPR013221">
    <property type="entry name" value="Mur_ligase_cen"/>
</dbReference>
<evidence type="ECO:0000256" key="10">
    <source>
        <dbReference type="ARBA" id="ARBA00022984"/>
    </source>
</evidence>
<comment type="function">
    <text evidence="14">Cell wall formation.</text>
</comment>
<evidence type="ECO:0000256" key="9">
    <source>
        <dbReference type="ARBA" id="ARBA00022960"/>
    </source>
</evidence>
<evidence type="ECO:0000256" key="6">
    <source>
        <dbReference type="ARBA" id="ARBA00022618"/>
    </source>
</evidence>
<dbReference type="HAMAP" id="MF_00046">
    <property type="entry name" value="MurC"/>
    <property type="match status" value="1"/>
</dbReference>
<evidence type="ECO:0000256" key="8">
    <source>
        <dbReference type="ARBA" id="ARBA00022840"/>
    </source>
</evidence>
<dbReference type="InterPro" id="IPR036565">
    <property type="entry name" value="Mur-like_cat_sf"/>
</dbReference>
<comment type="catalytic activity">
    <reaction evidence="13 14">
        <text>UDP-N-acetyl-alpha-D-muramate + L-alanine + ATP = UDP-N-acetyl-alpha-D-muramoyl-L-alanine + ADP + phosphate + H(+)</text>
        <dbReference type="Rhea" id="RHEA:23372"/>
        <dbReference type="ChEBI" id="CHEBI:15378"/>
        <dbReference type="ChEBI" id="CHEBI:30616"/>
        <dbReference type="ChEBI" id="CHEBI:43474"/>
        <dbReference type="ChEBI" id="CHEBI:57972"/>
        <dbReference type="ChEBI" id="CHEBI:70757"/>
        <dbReference type="ChEBI" id="CHEBI:83898"/>
        <dbReference type="ChEBI" id="CHEBI:456216"/>
        <dbReference type="EC" id="6.3.2.8"/>
    </reaction>
</comment>
<evidence type="ECO:0000256" key="14">
    <source>
        <dbReference type="HAMAP-Rule" id="MF_00046"/>
    </source>
</evidence>
<evidence type="ECO:0000259" key="16">
    <source>
        <dbReference type="Pfam" id="PF02875"/>
    </source>
</evidence>
<keyword evidence="10 14" id="KW-0573">Peptidoglycan synthesis</keyword>
<feature type="binding site" evidence="14">
    <location>
        <begin position="139"/>
        <end position="145"/>
    </location>
    <ligand>
        <name>ATP</name>
        <dbReference type="ChEBI" id="CHEBI:30616"/>
    </ligand>
</feature>
<evidence type="ECO:0000313" key="18">
    <source>
        <dbReference type="EMBL" id="ATL90907.1"/>
    </source>
</evidence>
<dbReference type="SUPFAM" id="SSF53623">
    <property type="entry name" value="MurD-like peptide ligases, catalytic domain"/>
    <property type="match status" value="1"/>
</dbReference>
<evidence type="ECO:0000259" key="17">
    <source>
        <dbReference type="Pfam" id="PF08245"/>
    </source>
</evidence>
<dbReference type="GO" id="GO:0051301">
    <property type="term" value="P:cell division"/>
    <property type="evidence" value="ECO:0007669"/>
    <property type="project" value="UniProtKB-KW"/>
</dbReference>
<dbReference type="InterPro" id="IPR000713">
    <property type="entry name" value="Mur_ligase_N"/>
</dbReference>
<dbReference type="GO" id="GO:0008763">
    <property type="term" value="F:UDP-N-acetylmuramate-L-alanine ligase activity"/>
    <property type="evidence" value="ECO:0007669"/>
    <property type="project" value="UniProtKB-UniRule"/>
</dbReference>
<name>A0A291TCK6_9FIRM</name>
<dbReference type="PANTHER" id="PTHR43445">
    <property type="entry name" value="UDP-N-ACETYLMURAMATE--L-ALANINE LIGASE-RELATED"/>
    <property type="match status" value="1"/>
</dbReference>
<feature type="domain" description="Mur ligase central" evidence="17">
    <location>
        <begin position="137"/>
        <end position="315"/>
    </location>
</feature>
<reference evidence="18 19" key="1">
    <citation type="submission" date="2017-10" db="EMBL/GenBank/DDBJ databases">
        <title>Complete Genome Sequence of Faecalibacterium prausnitzii isolated from the gut of healthy adult Indian.</title>
        <authorList>
            <person name="Bag S."/>
            <person name="Ghosh T.S."/>
            <person name="Das B."/>
        </authorList>
    </citation>
    <scope>NUCLEOTIDE SEQUENCE [LARGE SCALE GENOMIC DNA]</scope>
    <source>
        <strain evidence="18 19">Indica</strain>
    </source>
</reference>
<keyword evidence="5 14" id="KW-0436">Ligase</keyword>
<dbReference type="UniPathway" id="UPA00219"/>
<evidence type="ECO:0000256" key="12">
    <source>
        <dbReference type="ARBA" id="ARBA00023316"/>
    </source>
</evidence>
<feature type="domain" description="Mur ligase N-terminal catalytic" evidence="15">
    <location>
        <begin position="33"/>
        <end position="129"/>
    </location>
</feature>
<dbReference type="GO" id="GO:0071555">
    <property type="term" value="P:cell wall organization"/>
    <property type="evidence" value="ECO:0007669"/>
    <property type="project" value="UniProtKB-KW"/>
</dbReference>
<dbReference type="GO" id="GO:0009252">
    <property type="term" value="P:peptidoglycan biosynthetic process"/>
    <property type="evidence" value="ECO:0007669"/>
    <property type="project" value="UniProtKB-UniRule"/>
</dbReference>
<dbReference type="SUPFAM" id="SSF51984">
    <property type="entry name" value="MurCD N-terminal domain"/>
    <property type="match status" value="1"/>
</dbReference>
<keyword evidence="4 14" id="KW-0963">Cytoplasm</keyword>
<evidence type="ECO:0000256" key="4">
    <source>
        <dbReference type="ARBA" id="ARBA00022490"/>
    </source>
</evidence>
<feature type="domain" description="Mur ligase C-terminal" evidence="16">
    <location>
        <begin position="338"/>
        <end position="463"/>
    </location>
</feature>
<gene>
    <name evidence="14 18" type="primary">murC</name>
    <name evidence="18" type="ORF">CRH10_11710</name>
</gene>
<comment type="similarity">
    <text evidence="14">Belongs to the MurCDEF family.</text>
</comment>